<dbReference type="EMBL" id="MN740330">
    <property type="protein sequence ID" value="QHU00879.1"/>
    <property type="molecule type" value="Genomic_DNA"/>
</dbReference>
<sequence length="264" mass="29158">MKRIILLLLLMICVSVFSILYPAISTIQGGGTNDDPPLYSTTKQLGDGGKEVKVYYDADKTLKRSVKYFNNGLLHRVLGPAVTTWYGNGKVESREYYIRGVLHKDNGPALVRWDDEGGYQSKDYYENGRLISAKAWRPDGEEIGMGADRIVKAYYDPAKKVKRSVKYLNQQDQVHREIGPAITTWHGNGQLESRAWYINGSLKKSIAWDPEGNKIQAPPPLGSSSSRNGPYTGATTNPSLTPLGSSSSRNGPYTGLRPAPASHH</sequence>
<dbReference type="AlphaFoldDB" id="A0A6C0J5D0"/>
<evidence type="ECO:0000313" key="2">
    <source>
        <dbReference type="EMBL" id="QHU00879.1"/>
    </source>
</evidence>
<reference evidence="2" key="1">
    <citation type="journal article" date="2020" name="Nature">
        <title>Giant virus diversity and host interactions through global metagenomics.</title>
        <authorList>
            <person name="Schulz F."/>
            <person name="Roux S."/>
            <person name="Paez-Espino D."/>
            <person name="Jungbluth S."/>
            <person name="Walsh D.A."/>
            <person name="Denef V.J."/>
            <person name="McMahon K.D."/>
            <person name="Konstantinidis K.T."/>
            <person name="Eloe-Fadrosh E.A."/>
            <person name="Kyrpides N.C."/>
            <person name="Woyke T."/>
        </authorList>
    </citation>
    <scope>NUCLEOTIDE SEQUENCE</scope>
    <source>
        <strain evidence="2">GVMAG-M-3300025860-20</strain>
    </source>
</reference>
<organism evidence="2">
    <name type="scientific">viral metagenome</name>
    <dbReference type="NCBI Taxonomy" id="1070528"/>
    <lineage>
        <taxon>unclassified sequences</taxon>
        <taxon>metagenomes</taxon>
        <taxon>organismal metagenomes</taxon>
    </lineage>
</organism>
<protein>
    <submittedName>
        <fullName evidence="2">Uncharacterized protein</fullName>
    </submittedName>
</protein>
<accession>A0A6C0J5D0</accession>
<dbReference type="Gene3D" id="3.90.930.1">
    <property type="match status" value="1"/>
</dbReference>
<feature type="compositionally biased region" description="Polar residues" evidence="1">
    <location>
        <begin position="222"/>
        <end position="251"/>
    </location>
</feature>
<evidence type="ECO:0000256" key="1">
    <source>
        <dbReference type="SAM" id="MobiDB-lite"/>
    </source>
</evidence>
<proteinExistence type="predicted"/>
<name>A0A6C0J5D0_9ZZZZ</name>
<feature type="region of interest" description="Disordered" evidence="1">
    <location>
        <begin position="210"/>
        <end position="264"/>
    </location>
</feature>